<dbReference type="OrthoDB" id="2399830at2"/>
<dbReference type="KEGG" id="sep:SE_0061"/>
<dbReference type="Proteomes" id="UP000001411">
    <property type="component" value="Chromosome"/>
</dbReference>
<dbReference type="HOGENOM" id="CLU_3391475_0_0_9"/>
<protein>
    <submittedName>
        <fullName evidence="1">Uncharacterized protein</fullName>
    </submittedName>
</protein>
<reference evidence="1 2" key="1">
    <citation type="journal article" date="2003" name="Mol. Microbiol.">
        <title>Genome-based analysis of virulence genes in a non-biofilm-forming Staphylococcus epidermidis strain (ATCC 12228).</title>
        <authorList>
            <person name="Zhang Y.Q."/>
            <person name="Ren S.X."/>
            <person name="Li H.L."/>
            <person name="Wang Y.X."/>
            <person name="Fu G."/>
            <person name="Yang J."/>
            <person name="Qin Z.Q."/>
            <person name="Miao Y.G."/>
            <person name="Wang W.Y."/>
            <person name="Chen R.S."/>
            <person name="Shen Y."/>
            <person name="Chen Z."/>
            <person name="Yuan Z.H."/>
            <person name="Zhao G.P."/>
            <person name="Qu D."/>
            <person name="Danchin A."/>
            <person name="Wen Y.M."/>
        </authorList>
    </citation>
    <scope>NUCLEOTIDE SEQUENCE [LARGE SCALE GENOMIC DNA]</scope>
    <source>
        <strain evidence="2">ATCC 12228 / FDA PCI 1200</strain>
    </source>
</reference>
<sequence>MDMENKKTEWKALYDISKESEMGVAERVSEYG</sequence>
<evidence type="ECO:0000313" key="1">
    <source>
        <dbReference type="EMBL" id="AAO03658.1"/>
    </source>
</evidence>
<dbReference type="AlphaFoldDB" id="A0A0H2VEH3"/>
<organism evidence="1 2">
    <name type="scientific">Staphylococcus epidermidis (strain ATCC 12228 / FDA PCI 1200)</name>
    <dbReference type="NCBI Taxonomy" id="176280"/>
    <lineage>
        <taxon>Bacteria</taxon>
        <taxon>Bacillati</taxon>
        <taxon>Bacillota</taxon>
        <taxon>Bacilli</taxon>
        <taxon>Bacillales</taxon>
        <taxon>Staphylococcaceae</taxon>
        <taxon>Staphylococcus</taxon>
    </lineage>
</organism>
<dbReference type="EMBL" id="AE015929">
    <property type="protein sequence ID" value="AAO03658.1"/>
    <property type="molecule type" value="Genomic_DNA"/>
</dbReference>
<accession>A0A0H2VEH3</accession>
<name>A0A0H2VEH3_STAES</name>
<proteinExistence type="predicted"/>
<evidence type="ECO:0000313" key="2">
    <source>
        <dbReference type="Proteomes" id="UP000001411"/>
    </source>
</evidence>
<gene>
    <name evidence="1" type="ordered locus">SE_0061</name>
</gene>